<dbReference type="InterPro" id="IPR021014">
    <property type="entry name" value="SidE_PDE"/>
</dbReference>
<dbReference type="Proteomes" id="UP001615550">
    <property type="component" value="Unassembled WGS sequence"/>
</dbReference>
<dbReference type="RefSeq" id="WP_400186482.1">
    <property type="nucleotide sequence ID" value="NZ_JBGORX010000001.1"/>
</dbReference>
<comment type="caution">
    <text evidence="2">The sequence shown here is derived from an EMBL/GenBank/DDBJ whole genome shotgun (WGS) entry which is preliminary data.</text>
</comment>
<evidence type="ECO:0000259" key="1">
    <source>
        <dbReference type="Pfam" id="PF12252"/>
    </source>
</evidence>
<evidence type="ECO:0000313" key="2">
    <source>
        <dbReference type="EMBL" id="MFJ1267717.1"/>
    </source>
</evidence>
<keyword evidence="3" id="KW-1185">Reference proteome</keyword>
<feature type="domain" description="SidE PDE" evidence="1">
    <location>
        <begin position="130"/>
        <end position="335"/>
    </location>
</feature>
<name>A0ABW8D4U5_9GAMM</name>
<reference evidence="2 3" key="1">
    <citation type="submission" date="2024-08" db="EMBL/GenBank/DDBJ databases">
        <title>Draft Genome Sequence of Legionella lytica strain DSB2004, Isolated From a Fire Sprinkler System.</title>
        <authorList>
            <person name="Everhart A.D."/>
            <person name="Kidane D.T."/>
            <person name="Farone A.L."/>
            <person name="Farone M.B."/>
        </authorList>
    </citation>
    <scope>NUCLEOTIDE SEQUENCE [LARGE SCALE GENOMIC DNA]</scope>
    <source>
        <strain evidence="2 3">DSB2004</strain>
    </source>
</reference>
<organism evidence="2 3">
    <name type="scientific">Legionella lytica</name>
    <dbReference type="NCBI Taxonomy" id="96232"/>
    <lineage>
        <taxon>Bacteria</taxon>
        <taxon>Pseudomonadati</taxon>
        <taxon>Pseudomonadota</taxon>
        <taxon>Gammaproteobacteria</taxon>
        <taxon>Legionellales</taxon>
        <taxon>Legionellaceae</taxon>
        <taxon>Legionella</taxon>
    </lineage>
</organism>
<evidence type="ECO:0000313" key="3">
    <source>
        <dbReference type="Proteomes" id="UP001615550"/>
    </source>
</evidence>
<gene>
    <name evidence="2" type="ORF">ACD661_03980</name>
</gene>
<sequence length="776" mass="89132">MRFVIKASEKNNDLYELQIDGNFVRYIKPTEFATLSQDVTAMFEYMDTAFTLSVGDEYDLAMSFAQEKDLTNLLVNGKNKAAIDLPENLALSHDKHRVVFSSREVSSFAEYWKTQSYDKLFTLFEQLSQDLMEVPYVDEPNDSVSFKGQVAYHPNHGTTHGLRQYSLSKQYLELIQQNGSEVFRGLAESLTIEERACLHLAAFLFRVGRTNELSWSTDPNYGPRSAEIFKKIALELEFDSQLVNMLTLSFDYHKDHSQQLDLSPQDRNKMLLFTKILKLSHESDLVRCYEKYEEIKKPVADELHQLLAPEQEHEKIADSYLEYAATLCRMTGAPINALTLAGPNYIYLNGSNNLAVAWVNAPKAKENMYSLLPIRPSIFSELKSPTELWFSEPIHSTEVLDYIGWNEEARKKMPTEACTEQENRHLATHVSVYHATTKFSYALDLFCRELKGLLEKPNKTAWIRSFNGTPPGIAYKDLSSLLERQKETQSVDNTENMSWHLLSANPSLWQNSDGASEESTIDFFYDNNSVTQLKFSELINELLDKEGVLLGQLQEREAICNRFLALCKDEQFGTHGAIYHYLIPLHLVESTAYISKQNGIYDEENPGVLDTLLRLKCPDQKVSNHNTLQVRLFVPNLLNERLAEEHIIVENHLGMSQEMRDVFEERIRSLSQEAFHLSPNIKKPEVKVKERWAKYTSTFWNSNTFSKLSVEEDKARLQVKVAEGEDSKNPHTKEIVKEAPARAYHNNDGNSGFFFNTSEELPLLFSNDDKSEFFFT</sequence>
<protein>
    <submittedName>
        <fullName evidence="2">SidE phosphodiesterase domain-containing protein</fullName>
    </submittedName>
</protein>
<accession>A0ABW8D4U5</accession>
<dbReference type="Pfam" id="PF12252">
    <property type="entry name" value="SidE_PDE"/>
    <property type="match status" value="1"/>
</dbReference>
<proteinExistence type="predicted"/>
<dbReference type="EMBL" id="JBGORX010000001">
    <property type="protein sequence ID" value="MFJ1267717.1"/>
    <property type="molecule type" value="Genomic_DNA"/>
</dbReference>